<protein>
    <submittedName>
        <fullName evidence="2">Regulatory protein UhpC</fullName>
    </submittedName>
</protein>
<organism evidence="2 3">
    <name type="scientific">Salmonella enterica I</name>
    <dbReference type="NCBI Taxonomy" id="59201"/>
    <lineage>
        <taxon>Bacteria</taxon>
        <taxon>Pseudomonadati</taxon>
        <taxon>Pseudomonadota</taxon>
        <taxon>Gammaproteobacteria</taxon>
        <taxon>Enterobacterales</taxon>
        <taxon>Enterobacteriaceae</taxon>
        <taxon>Salmonella</taxon>
    </lineage>
</organism>
<feature type="transmembrane region" description="Helical" evidence="1">
    <location>
        <begin position="16"/>
        <end position="35"/>
    </location>
</feature>
<keyword evidence="1" id="KW-0812">Transmembrane</keyword>
<keyword evidence="1" id="KW-1133">Transmembrane helix</keyword>
<keyword evidence="1" id="KW-0472">Membrane</keyword>
<proteinExistence type="predicted"/>
<reference evidence="2 3" key="1">
    <citation type="submission" date="2018-12" db="EMBL/GenBank/DDBJ databases">
        <authorList>
            <consortium name="Pathogen Informatics"/>
        </authorList>
    </citation>
    <scope>NUCLEOTIDE SEQUENCE [LARGE SCALE GENOMIC DNA]</scope>
    <source>
        <strain evidence="2 3">NCTC6754</strain>
    </source>
</reference>
<dbReference type="Proteomes" id="UP000269208">
    <property type="component" value="Chromosome"/>
</dbReference>
<gene>
    <name evidence="2" type="ORF">NCTC6754_04728</name>
</gene>
<name>A0A3S4HUK1_SALET</name>
<evidence type="ECO:0000256" key="1">
    <source>
        <dbReference type="SAM" id="Phobius"/>
    </source>
</evidence>
<evidence type="ECO:0000313" key="2">
    <source>
        <dbReference type="EMBL" id="VEB57127.1"/>
    </source>
</evidence>
<dbReference type="EMBL" id="LR134190">
    <property type="protein sequence ID" value="VEB57127.1"/>
    <property type="molecule type" value="Genomic_DNA"/>
</dbReference>
<sequence>MKFVGGMLVDKINPKAMTGPVLIGVGIVNILFRLFR</sequence>
<dbReference type="AlphaFoldDB" id="A0A3S4HUK1"/>
<accession>A0A3S4HUK1</accession>
<evidence type="ECO:0000313" key="3">
    <source>
        <dbReference type="Proteomes" id="UP000269208"/>
    </source>
</evidence>